<comment type="pathway">
    <text evidence="3">tRNA modification; 5-methoxycarbonylmethyl-2-thiouridine-tRNA biosynthesis.</text>
</comment>
<dbReference type="GO" id="GO:0005634">
    <property type="term" value="C:nucleus"/>
    <property type="evidence" value="ECO:0007669"/>
    <property type="project" value="UniProtKB-SubCell"/>
</dbReference>
<dbReference type="GO" id="GO:0000049">
    <property type="term" value="F:tRNA binding"/>
    <property type="evidence" value="ECO:0007669"/>
    <property type="project" value="TreeGrafter"/>
</dbReference>
<evidence type="ECO:0000256" key="1">
    <source>
        <dbReference type="ARBA" id="ARBA00004123"/>
    </source>
</evidence>
<evidence type="ECO:0000256" key="5">
    <source>
        <dbReference type="ARBA" id="ARBA00020264"/>
    </source>
</evidence>
<dbReference type="OrthoDB" id="166907at2759"/>
<evidence type="ECO:0000256" key="4">
    <source>
        <dbReference type="ARBA" id="ARBA00009567"/>
    </source>
</evidence>
<dbReference type="GO" id="GO:0005829">
    <property type="term" value="C:cytosol"/>
    <property type="evidence" value="ECO:0007669"/>
    <property type="project" value="TreeGrafter"/>
</dbReference>
<accession>A0A9P4PZU8</accession>
<evidence type="ECO:0000313" key="11">
    <source>
        <dbReference type="Proteomes" id="UP000799441"/>
    </source>
</evidence>
<comment type="subcellular location">
    <subcellularLocation>
        <location evidence="2">Cytoplasm</location>
    </subcellularLocation>
    <subcellularLocation>
        <location evidence="1">Nucleus</location>
    </subcellularLocation>
</comment>
<dbReference type="AlphaFoldDB" id="A0A9P4PZU8"/>
<evidence type="ECO:0000256" key="9">
    <source>
        <dbReference type="SAM" id="MobiDB-lite"/>
    </source>
</evidence>
<keyword evidence="8" id="KW-0539">Nucleus</keyword>
<reference evidence="10" key="1">
    <citation type="journal article" date="2020" name="Stud. Mycol.">
        <title>101 Dothideomycetes genomes: a test case for predicting lifestyles and emergence of pathogens.</title>
        <authorList>
            <person name="Haridas S."/>
            <person name="Albert R."/>
            <person name="Binder M."/>
            <person name="Bloem J."/>
            <person name="Labutti K."/>
            <person name="Salamov A."/>
            <person name="Andreopoulos B."/>
            <person name="Baker S."/>
            <person name="Barry K."/>
            <person name="Bills G."/>
            <person name="Bluhm B."/>
            <person name="Cannon C."/>
            <person name="Castanera R."/>
            <person name="Culley D."/>
            <person name="Daum C."/>
            <person name="Ezra D."/>
            <person name="Gonzalez J."/>
            <person name="Henrissat B."/>
            <person name="Kuo A."/>
            <person name="Liang C."/>
            <person name="Lipzen A."/>
            <person name="Lutzoni F."/>
            <person name="Magnuson J."/>
            <person name="Mondo S."/>
            <person name="Nolan M."/>
            <person name="Ohm R."/>
            <person name="Pangilinan J."/>
            <person name="Park H.-J."/>
            <person name="Ramirez L."/>
            <person name="Alfaro M."/>
            <person name="Sun H."/>
            <person name="Tritt A."/>
            <person name="Yoshinaga Y."/>
            <person name="Zwiers L.-H."/>
            <person name="Turgeon B."/>
            <person name="Goodwin S."/>
            <person name="Spatafora J."/>
            <person name="Crous P."/>
            <person name="Grigoriev I."/>
        </authorList>
    </citation>
    <scope>NUCLEOTIDE SEQUENCE</scope>
    <source>
        <strain evidence="10">CBS 116435</strain>
    </source>
</reference>
<evidence type="ECO:0000256" key="7">
    <source>
        <dbReference type="ARBA" id="ARBA00022694"/>
    </source>
</evidence>
<keyword evidence="11" id="KW-1185">Reference proteome</keyword>
<dbReference type="PANTHER" id="PTHR15641">
    <property type="entry name" value="ELONGATOR COMPLEX PROTEIN 5"/>
    <property type="match status" value="1"/>
</dbReference>
<comment type="similarity">
    <text evidence="4">Belongs to the ELP5 family.</text>
</comment>
<feature type="compositionally biased region" description="Acidic residues" evidence="9">
    <location>
        <begin position="345"/>
        <end position="357"/>
    </location>
</feature>
<proteinExistence type="inferred from homology"/>
<dbReference type="Proteomes" id="UP000799441">
    <property type="component" value="Unassembled WGS sequence"/>
</dbReference>
<keyword evidence="7" id="KW-0819">tRNA processing</keyword>
<dbReference type="InterPro" id="IPR019519">
    <property type="entry name" value="Elp5"/>
</dbReference>
<keyword evidence="6" id="KW-0963">Cytoplasm</keyword>
<dbReference type="InterPro" id="IPR027417">
    <property type="entry name" value="P-loop_NTPase"/>
</dbReference>
<dbReference type="GO" id="GO:0033588">
    <property type="term" value="C:elongator holoenzyme complex"/>
    <property type="evidence" value="ECO:0007669"/>
    <property type="project" value="InterPro"/>
</dbReference>
<organism evidence="10 11">
    <name type="scientific">Polychaeton citri CBS 116435</name>
    <dbReference type="NCBI Taxonomy" id="1314669"/>
    <lineage>
        <taxon>Eukaryota</taxon>
        <taxon>Fungi</taxon>
        <taxon>Dikarya</taxon>
        <taxon>Ascomycota</taxon>
        <taxon>Pezizomycotina</taxon>
        <taxon>Dothideomycetes</taxon>
        <taxon>Dothideomycetidae</taxon>
        <taxon>Capnodiales</taxon>
        <taxon>Capnodiaceae</taxon>
        <taxon>Polychaeton</taxon>
    </lineage>
</organism>
<evidence type="ECO:0000256" key="8">
    <source>
        <dbReference type="ARBA" id="ARBA00023242"/>
    </source>
</evidence>
<evidence type="ECO:0000256" key="6">
    <source>
        <dbReference type="ARBA" id="ARBA00022490"/>
    </source>
</evidence>
<sequence>MPSTNLQHRRTHNLLLINKLLNQRDASSPFTLVFDNLEQSGKGIIAEYLRRAKVAKVKTVFVSFETLGQLQNVDVYIQTWKYQSVAAWQKEVAFHTRPPPPSTTMLATPANAQKTLLILDSLNSLPASTTPLPTFLISLLSPTTSLLSVYHLDIPSSLPPPYHPSLLTTLKFLATTILTPHSLHHVLERKAARDRSLPEPLFGLAEAVHGLVVAGRPSGGAGVKINDADGGVVIEMEHRRRSGRGVREWFFLPDSLGTVSTFAVGGAGKTSNVTLLEDHPLYRSPSDEGAVGGGGADDELISTFELNLSEKQRRDREGVVLPYYDAQRADGAGPGEGGRILYDMGAEDDFDEEEDEI</sequence>
<dbReference type="PANTHER" id="PTHR15641:SF1">
    <property type="entry name" value="ELONGATOR COMPLEX PROTEIN 5"/>
    <property type="match status" value="1"/>
</dbReference>
<dbReference type="GO" id="GO:0002098">
    <property type="term" value="P:tRNA wobble uridine modification"/>
    <property type="evidence" value="ECO:0007669"/>
    <property type="project" value="InterPro"/>
</dbReference>
<name>A0A9P4PZU8_9PEZI</name>
<evidence type="ECO:0000256" key="2">
    <source>
        <dbReference type="ARBA" id="ARBA00004496"/>
    </source>
</evidence>
<evidence type="ECO:0000313" key="10">
    <source>
        <dbReference type="EMBL" id="KAF2717962.1"/>
    </source>
</evidence>
<dbReference type="Gene3D" id="3.40.50.300">
    <property type="entry name" value="P-loop containing nucleotide triphosphate hydrolases"/>
    <property type="match status" value="1"/>
</dbReference>
<comment type="caution">
    <text evidence="10">The sequence shown here is derived from an EMBL/GenBank/DDBJ whole genome shotgun (WGS) entry which is preliminary data.</text>
</comment>
<dbReference type="Pfam" id="PF10483">
    <property type="entry name" value="Elong_Iki1"/>
    <property type="match status" value="1"/>
</dbReference>
<dbReference type="EMBL" id="MU003833">
    <property type="protein sequence ID" value="KAF2717962.1"/>
    <property type="molecule type" value="Genomic_DNA"/>
</dbReference>
<feature type="region of interest" description="Disordered" evidence="9">
    <location>
        <begin position="328"/>
        <end position="357"/>
    </location>
</feature>
<gene>
    <name evidence="10" type="ORF">K431DRAFT_288106</name>
</gene>
<evidence type="ECO:0000256" key="3">
    <source>
        <dbReference type="ARBA" id="ARBA00005043"/>
    </source>
</evidence>
<dbReference type="CDD" id="cd19496">
    <property type="entry name" value="Elp5"/>
    <property type="match status" value="1"/>
</dbReference>
<protein>
    <recommendedName>
        <fullName evidence="5">Elongator complex protein 5</fullName>
    </recommendedName>
</protein>